<accession>A0A212CQC1</accession>
<feature type="binding site" evidence="5">
    <location>
        <position position="81"/>
    </location>
    <ligand>
        <name>Fe cation</name>
        <dbReference type="ChEBI" id="CHEBI:24875"/>
        <label>1</label>
    </ligand>
</feature>
<reference evidence="6 7" key="1">
    <citation type="journal article" date="2018" name="Mol. Genet. Genomics">
        <title>The red deer Cervus elaphus genome CerEla1.0: sequencing, annotating, genes, and chromosomes.</title>
        <authorList>
            <person name="Bana N.A."/>
            <person name="Nyiri A."/>
            <person name="Nagy J."/>
            <person name="Frank K."/>
            <person name="Nagy T."/>
            <person name="Steger V."/>
            <person name="Schiller M."/>
            <person name="Lakatos P."/>
            <person name="Sugar L."/>
            <person name="Horn P."/>
            <person name="Barta E."/>
            <person name="Orosz L."/>
        </authorList>
    </citation>
    <scope>NUCLEOTIDE SEQUENCE [LARGE SCALE GENOMIC DNA]</scope>
    <source>
        <strain evidence="6">Hungarian</strain>
    </source>
</reference>
<comment type="function">
    <text evidence="3">Stores iron in a soluble, non-toxic, readily available form. Important for iron homeostasis. Iron is taken up in the ferrous form and deposited as ferric hydroxides after oxidation. Also plays a role in delivery of iron to cells. Mediates iron uptake in capsule cells of the developing kidney. Delivery to lysosomes by the cargo receptor NCOA4 for autophagic degradation and release or iron.</text>
</comment>
<dbReference type="InterPro" id="IPR012347">
    <property type="entry name" value="Ferritin-like"/>
</dbReference>
<dbReference type="GO" id="GO:0008198">
    <property type="term" value="F:ferrous iron binding"/>
    <property type="evidence" value="ECO:0007669"/>
    <property type="project" value="TreeGrafter"/>
</dbReference>
<sequence length="107" mass="12321">MRLRASYTYLSLGFYLNHDNMALEGVGHFSCELAKERKGMECVLNMQTQRSGCALFLDMQEPPRDEWGKTQDAMEAALLMEKNPFRSAWPGFSLHRPCICDFLENHS</sequence>
<dbReference type="EMBL" id="MKHE01000014">
    <property type="protein sequence ID" value="OWK08163.1"/>
    <property type="molecule type" value="Genomic_DNA"/>
</dbReference>
<dbReference type="GO" id="GO:0006879">
    <property type="term" value="P:intracellular iron ion homeostasis"/>
    <property type="evidence" value="ECO:0007669"/>
    <property type="project" value="InterPro"/>
</dbReference>
<dbReference type="PANTHER" id="PTHR11431:SF47">
    <property type="entry name" value="FERRITIN LIGHT CHAIN"/>
    <property type="match status" value="1"/>
</dbReference>
<evidence type="ECO:0000256" key="1">
    <source>
        <dbReference type="ARBA" id="ARBA00040044"/>
    </source>
</evidence>
<evidence type="ECO:0000313" key="7">
    <source>
        <dbReference type="Proteomes" id="UP000242450"/>
    </source>
</evidence>
<organism evidence="6 7">
    <name type="scientific">Cervus elaphus hippelaphus</name>
    <name type="common">European red deer</name>
    <dbReference type="NCBI Taxonomy" id="46360"/>
    <lineage>
        <taxon>Eukaryota</taxon>
        <taxon>Metazoa</taxon>
        <taxon>Chordata</taxon>
        <taxon>Craniata</taxon>
        <taxon>Vertebrata</taxon>
        <taxon>Euteleostomi</taxon>
        <taxon>Mammalia</taxon>
        <taxon>Eutheria</taxon>
        <taxon>Laurasiatheria</taxon>
        <taxon>Artiodactyla</taxon>
        <taxon>Ruminantia</taxon>
        <taxon>Pecora</taxon>
        <taxon>Cervidae</taxon>
        <taxon>Cervinae</taxon>
        <taxon>Cervus</taxon>
    </lineage>
</organism>
<keyword evidence="5" id="KW-0408">Iron</keyword>
<dbReference type="GO" id="GO:0006826">
    <property type="term" value="P:iron ion transport"/>
    <property type="evidence" value="ECO:0007669"/>
    <property type="project" value="InterPro"/>
</dbReference>
<dbReference type="Proteomes" id="UP000242450">
    <property type="component" value="Chromosome 14"/>
</dbReference>
<evidence type="ECO:0000256" key="3">
    <source>
        <dbReference type="ARBA" id="ARBA00045578"/>
    </source>
</evidence>
<proteinExistence type="predicted"/>
<dbReference type="PANTHER" id="PTHR11431">
    <property type="entry name" value="FERRITIN"/>
    <property type="match status" value="1"/>
</dbReference>
<dbReference type="InterPro" id="IPR009078">
    <property type="entry name" value="Ferritin-like_SF"/>
</dbReference>
<evidence type="ECO:0000256" key="5">
    <source>
        <dbReference type="PIRSR" id="PIRSR601519-1"/>
    </source>
</evidence>
<keyword evidence="5" id="KW-0479">Metal-binding</keyword>
<name>A0A212CQC1_CEREH</name>
<evidence type="ECO:0000256" key="4">
    <source>
        <dbReference type="ARBA" id="ARBA00047045"/>
    </source>
</evidence>
<comment type="caution">
    <text evidence="6">The sequence shown here is derived from an EMBL/GenBank/DDBJ whole genome shotgun (WGS) entry which is preliminary data.</text>
</comment>
<keyword evidence="7" id="KW-1185">Reference proteome</keyword>
<comment type="subcellular location">
    <subcellularLocation>
        <location evidence="2">Autolysosome</location>
    </subcellularLocation>
</comment>
<dbReference type="Gene3D" id="1.20.1260.10">
    <property type="match status" value="1"/>
</dbReference>
<dbReference type="AlphaFoldDB" id="A0A212CQC1"/>
<dbReference type="GO" id="GO:0008199">
    <property type="term" value="F:ferric iron binding"/>
    <property type="evidence" value="ECO:0007669"/>
    <property type="project" value="InterPro"/>
</dbReference>
<dbReference type="SUPFAM" id="SSF47240">
    <property type="entry name" value="Ferritin-like"/>
    <property type="match status" value="1"/>
</dbReference>
<dbReference type="GO" id="GO:0044754">
    <property type="term" value="C:autolysosome"/>
    <property type="evidence" value="ECO:0007669"/>
    <property type="project" value="UniProtKB-SubCell"/>
</dbReference>
<comment type="subunit">
    <text evidence="4">Oligomer of 24 subunits. There are two types of subunits: L (light) chain and H (heavy) chain. The major chain can be light or heavy, depending on the species and tissue type. The functional molecule forms a roughly spherical shell with a diameter of 12 nm and contains a central cavity into which the insoluble mineral iron core is deposited. Interacts with NCOA4.</text>
</comment>
<protein>
    <recommendedName>
        <fullName evidence="1">Ferritin light chain</fullName>
    </recommendedName>
</protein>
<dbReference type="InterPro" id="IPR001519">
    <property type="entry name" value="Ferritin"/>
</dbReference>
<evidence type="ECO:0000256" key="2">
    <source>
        <dbReference type="ARBA" id="ARBA00044942"/>
    </source>
</evidence>
<dbReference type="OrthoDB" id="186462at2759"/>
<gene>
    <name evidence="6" type="ORF">Celaphus_00011171</name>
</gene>
<evidence type="ECO:0000313" key="6">
    <source>
        <dbReference type="EMBL" id="OWK08163.1"/>
    </source>
</evidence>